<dbReference type="InterPro" id="IPR002347">
    <property type="entry name" value="SDR_fam"/>
</dbReference>
<dbReference type="Gene3D" id="3.40.50.720">
    <property type="entry name" value="NAD(P)-binding Rossmann-like Domain"/>
    <property type="match status" value="1"/>
</dbReference>
<dbReference type="eggNOG" id="ENOG502SMMV">
    <property type="taxonomic scope" value="Eukaryota"/>
</dbReference>
<dbReference type="KEGG" id="ttt:THITE_2147423"/>
<reference evidence="1 2" key="1">
    <citation type="journal article" date="2011" name="Nat. Biotechnol.">
        <title>Comparative genomic analysis of the thermophilic biomass-degrading fungi Myceliophthora thermophila and Thielavia terrestris.</title>
        <authorList>
            <person name="Berka R.M."/>
            <person name="Grigoriev I.V."/>
            <person name="Otillar R."/>
            <person name="Salamov A."/>
            <person name="Grimwood J."/>
            <person name="Reid I."/>
            <person name="Ishmael N."/>
            <person name="John T."/>
            <person name="Darmond C."/>
            <person name="Moisan M.-C."/>
            <person name="Henrissat B."/>
            <person name="Coutinho P.M."/>
            <person name="Lombard V."/>
            <person name="Natvig D.O."/>
            <person name="Lindquist E."/>
            <person name="Schmutz J."/>
            <person name="Lucas S."/>
            <person name="Harris P."/>
            <person name="Powlowski J."/>
            <person name="Bellemare A."/>
            <person name="Taylor D."/>
            <person name="Butler G."/>
            <person name="de Vries R.P."/>
            <person name="Allijn I.E."/>
            <person name="van den Brink J."/>
            <person name="Ushinsky S."/>
            <person name="Storms R."/>
            <person name="Powell A.J."/>
            <person name="Paulsen I.T."/>
            <person name="Elbourne L.D.H."/>
            <person name="Baker S.E."/>
            <person name="Magnuson J."/>
            <person name="LaBoissiere S."/>
            <person name="Clutterbuck A.J."/>
            <person name="Martinez D."/>
            <person name="Wogulis M."/>
            <person name="de Leon A.L."/>
            <person name="Rey M.W."/>
            <person name="Tsang A."/>
        </authorList>
    </citation>
    <scope>NUCLEOTIDE SEQUENCE [LARGE SCALE GENOMIC DNA]</scope>
    <source>
        <strain evidence="2">ATCC 38088 / NRRL 8126</strain>
    </source>
</reference>
<dbReference type="EMBL" id="CP003013">
    <property type="protein sequence ID" value="AEO70635.1"/>
    <property type="molecule type" value="Genomic_DNA"/>
</dbReference>
<dbReference type="InterPro" id="IPR036291">
    <property type="entry name" value="NAD(P)-bd_dom_sf"/>
</dbReference>
<organism evidence="1 2">
    <name type="scientific">Thermothielavioides terrestris (strain ATCC 38088 / NRRL 8126)</name>
    <name type="common">Thielavia terrestris</name>
    <dbReference type="NCBI Taxonomy" id="578455"/>
    <lineage>
        <taxon>Eukaryota</taxon>
        <taxon>Fungi</taxon>
        <taxon>Dikarya</taxon>
        <taxon>Ascomycota</taxon>
        <taxon>Pezizomycotina</taxon>
        <taxon>Sordariomycetes</taxon>
        <taxon>Sordariomycetidae</taxon>
        <taxon>Sordariales</taxon>
        <taxon>Chaetomiaceae</taxon>
        <taxon>Thermothielavioides</taxon>
        <taxon>Thermothielavioides terrestris</taxon>
    </lineage>
</organism>
<dbReference type="RefSeq" id="XP_003656971.1">
    <property type="nucleotide sequence ID" value="XM_003656923.1"/>
</dbReference>
<name>G2RCN9_THETT</name>
<dbReference type="AlphaFoldDB" id="G2RCN9"/>
<evidence type="ECO:0008006" key="3">
    <source>
        <dbReference type="Google" id="ProtNLM"/>
    </source>
</evidence>
<dbReference type="HOGENOM" id="CLU_078552_0_0_1"/>
<accession>G2RCN9</accession>
<dbReference type="Proteomes" id="UP000008181">
    <property type="component" value="Chromosome 5"/>
</dbReference>
<keyword evidence="2" id="KW-1185">Reference proteome</keyword>
<evidence type="ECO:0000313" key="2">
    <source>
        <dbReference type="Proteomes" id="UP000008181"/>
    </source>
</evidence>
<dbReference type="GeneID" id="11519554"/>
<proteinExistence type="predicted"/>
<dbReference type="Pfam" id="PF00106">
    <property type="entry name" value="adh_short"/>
    <property type="match status" value="1"/>
</dbReference>
<dbReference type="OrthoDB" id="10254221at2759"/>
<protein>
    <recommendedName>
        <fullName evidence="3">NmrA-like domain-containing protein</fullName>
    </recommendedName>
</protein>
<gene>
    <name evidence="1" type="ORF">THITE_2147423</name>
</gene>
<sequence length="221" mass="24015">METVLVVGATGNISVSAVTGALRAGRRVLAVVRNQESANKLVKYIGTSEGITFAVADVLSDTGVRGVVDQVRAGKLPAFQHVYSCVGGEYTTTPLQEITTSRLRYNFNVSFEANFSSTWTLCTGSQGDVATHPIPAMTQGALFSMATAACRENANTNVRFNEVYLMFRVEVDEVAARNGTTRASDFAHVYEGILANSEIRSSRVRVDTVDAIKNLKYERKF</sequence>
<dbReference type="SUPFAM" id="SSF51735">
    <property type="entry name" value="NAD(P)-binding Rossmann-fold domains"/>
    <property type="match status" value="1"/>
</dbReference>
<evidence type="ECO:0000313" key="1">
    <source>
        <dbReference type="EMBL" id="AEO70635.1"/>
    </source>
</evidence>